<dbReference type="Proteomes" id="UP000317728">
    <property type="component" value="Chromosome"/>
</dbReference>
<dbReference type="GO" id="GO:0016491">
    <property type="term" value="F:oxidoreductase activity"/>
    <property type="evidence" value="ECO:0007669"/>
    <property type="project" value="InterPro"/>
</dbReference>
<dbReference type="SUPFAM" id="SSF52833">
    <property type="entry name" value="Thioredoxin-like"/>
    <property type="match status" value="1"/>
</dbReference>
<proteinExistence type="predicted"/>
<dbReference type="InterPro" id="IPR036249">
    <property type="entry name" value="Thioredoxin-like_sf"/>
</dbReference>
<evidence type="ECO:0000256" key="1">
    <source>
        <dbReference type="SAM" id="SignalP"/>
    </source>
</evidence>
<dbReference type="Gene3D" id="3.40.30.10">
    <property type="entry name" value="Glutaredoxin"/>
    <property type="match status" value="1"/>
</dbReference>
<gene>
    <name evidence="3" type="ORF">FJK96_05180</name>
</gene>
<dbReference type="InterPro" id="IPR050553">
    <property type="entry name" value="Thioredoxin_ResA/DsbE_sf"/>
</dbReference>
<reference evidence="3 4" key="1">
    <citation type="submission" date="2019-06" db="EMBL/GenBank/DDBJ databases">
        <title>Whole geneome sequnce of Mycobacteroides chelonae M77 isolated from bovine milk from Meghalaya, India.</title>
        <authorList>
            <person name="Vise E."/>
            <person name="Das S."/>
            <person name="Garg A."/>
            <person name="Ghatak S."/>
            <person name="Shakuntala I."/>
            <person name="Milton A.A.P."/>
            <person name="Karam A."/>
            <person name="Sanjukta R."/>
            <person name="Puro K."/>
            <person name="Sen A."/>
        </authorList>
    </citation>
    <scope>NUCLEOTIDE SEQUENCE [LARGE SCALE GENOMIC DNA]</scope>
    <source>
        <strain evidence="3 4">M77</strain>
    </source>
</reference>
<protein>
    <submittedName>
        <fullName evidence="3">Redoxin domain-containing protein</fullName>
    </submittedName>
</protein>
<keyword evidence="1" id="KW-0732">Signal</keyword>
<evidence type="ECO:0000313" key="3">
    <source>
        <dbReference type="EMBL" id="QDF69604.1"/>
    </source>
</evidence>
<dbReference type="Pfam" id="PF00578">
    <property type="entry name" value="AhpC-TSA"/>
    <property type="match status" value="1"/>
</dbReference>
<evidence type="ECO:0000259" key="2">
    <source>
        <dbReference type="Pfam" id="PF00578"/>
    </source>
</evidence>
<dbReference type="PANTHER" id="PTHR42852:SF17">
    <property type="entry name" value="THIOREDOXIN-LIKE PROTEIN HI_1115"/>
    <property type="match status" value="1"/>
</dbReference>
<feature type="chain" id="PRO_5044491528" evidence="1">
    <location>
        <begin position="19"/>
        <end position="174"/>
    </location>
</feature>
<dbReference type="EMBL" id="CP041150">
    <property type="protein sequence ID" value="QDF69604.1"/>
    <property type="molecule type" value="Genomic_DNA"/>
</dbReference>
<feature type="signal peptide" evidence="1">
    <location>
        <begin position="1"/>
        <end position="18"/>
    </location>
</feature>
<organism evidence="3 4">
    <name type="scientific">Mycobacteroides chelonae</name>
    <name type="common">Mycobacterium chelonae</name>
    <dbReference type="NCBI Taxonomy" id="1774"/>
    <lineage>
        <taxon>Bacteria</taxon>
        <taxon>Bacillati</taxon>
        <taxon>Actinomycetota</taxon>
        <taxon>Actinomycetes</taxon>
        <taxon>Mycobacteriales</taxon>
        <taxon>Mycobacteriaceae</taxon>
        <taxon>Mycobacteroides</taxon>
    </lineage>
</organism>
<dbReference type="RefSeq" id="WP_057966297.1">
    <property type="nucleotide sequence ID" value="NZ_CP041150.1"/>
</dbReference>
<dbReference type="AlphaFoldDB" id="A0AB73TYH9"/>
<feature type="domain" description="Alkyl hydroperoxide reductase subunit C/ Thiol specific antioxidant" evidence="2">
    <location>
        <begin position="47"/>
        <end position="153"/>
    </location>
</feature>
<evidence type="ECO:0000313" key="4">
    <source>
        <dbReference type="Proteomes" id="UP000317728"/>
    </source>
</evidence>
<dbReference type="GO" id="GO:0016209">
    <property type="term" value="F:antioxidant activity"/>
    <property type="evidence" value="ECO:0007669"/>
    <property type="project" value="InterPro"/>
</dbReference>
<dbReference type="PROSITE" id="PS51257">
    <property type="entry name" value="PROKAR_LIPOPROTEIN"/>
    <property type="match status" value="1"/>
</dbReference>
<dbReference type="PANTHER" id="PTHR42852">
    <property type="entry name" value="THIOL:DISULFIDE INTERCHANGE PROTEIN DSBE"/>
    <property type="match status" value="1"/>
</dbReference>
<accession>A0AB73TYH9</accession>
<dbReference type="InterPro" id="IPR000866">
    <property type="entry name" value="AhpC/TSA"/>
</dbReference>
<sequence length="174" mass="19007">MKYTILAALLTIAIGACSCSRNQHQVNDRDAQRSTVIAEPSVPWQLDFTARTLDGTPLAGASLYGKPAVLWFWAPQQPEAGQQAALLQAAAARNSDIAFVGIARTRPRPVTEFDGQHQMAFTQIVDPDAAIAMRFGITTRPAYVFITAHGQITTAKKPLSQHDLRTHLERLAND</sequence>
<name>A0AB73TYH9_MYCCH</name>